<name>A0AAE4CWZ5_9ACTN</name>
<dbReference type="EMBL" id="JAVDYC010000001">
    <property type="protein sequence ID" value="MDR7324299.1"/>
    <property type="molecule type" value="Genomic_DNA"/>
</dbReference>
<accession>A0AAE4CWZ5</accession>
<dbReference type="GO" id="GO:0005524">
    <property type="term" value="F:ATP binding"/>
    <property type="evidence" value="ECO:0007669"/>
    <property type="project" value="UniProtKB-KW"/>
</dbReference>
<dbReference type="Gene3D" id="3.40.50.300">
    <property type="entry name" value="P-loop containing nucleotide triphosphate hydrolases"/>
    <property type="match status" value="1"/>
</dbReference>
<sequence length="361" mass="38100">MTTTAVEVKDLVKRYPKAPVNAVDGITFDVTPGEIFGLLGPNGAGKSTTIGILTTRVRATSGSASVAGRDVIRDGVRARSSFAVVPQRSNLDRSLTPRQNLTFHAAYHGFSRAYRNARADELLEQFGLAEQANKKLDAYSGGMAQRLMIARSMMHEPAVLFLDEPTTGLDPQSRIFLWERVREMRDRGVTVVLTTHDMDEAAEMSDRVGIVDHGRLLALDTPAALTRRLTGQAVLELSVTPAPGEYPEKLIAALAEIDGVARGEQVPGAGAAPAPPARAAMAAMATAASARGGGGGRPPGPAAPQDGDPVTLRLYLDRAPAGLLGPVVSVLDARAATLANVQIGEPSLEDVFIDLTGRGLR</sequence>
<dbReference type="SUPFAM" id="SSF52540">
    <property type="entry name" value="P-loop containing nucleoside triphosphate hydrolases"/>
    <property type="match status" value="1"/>
</dbReference>
<evidence type="ECO:0000256" key="3">
    <source>
        <dbReference type="SAM" id="MobiDB-lite"/>
    </source>
</evidence>
<protein>
    <submittedName>
        <fullName evidence="5">ABC-2 type transport system ATP-binding protein</fullName>
    </submittedName>
</protein>
<evidence type="ECO:0000259" key="4">
    <source>
        <dbReference type="PROSITE" id="PS50893"/>
    </source>
</evidence>
<feature type="region of interest" description="Disordered" evidence="3">
    <location>
        <begin position="288"/>
        <end position="309"/>
    </location>
</feature>
<keyword evidence="1" id="KW-0547">Nucleotide-binding</keyword>
<dbReference type="RefSeq" id="WP_310417474.1">
    <property type="nucleotide sequence ID" value="NZ_JAVDYC010000001.1"/>
</dbReference>
<dbReference type="AlphaFoldDB" id="A0AAE4CWZ5"/>
<evidence type="ECO:0000313" key="6">
    <source>
        <dbReference type="Proteomes" id="UP001183629"/>
    </source>
</evidence>
<dbReference type="InterPro" id="IPR027417">
    <property type="entry name" value="P-loop_NTPase"/>
</dbReference>
<dbReference type="Pfam" id="PF00005">
    <property type="entry name" value="ABC_tran"/>
    <property type="match status" value="1"/>
</dbReference>
<comment type="caution">
    <text evidence="5">The sequence shown here is derived from an EMBL/GenBank/DDBJ whole genome shotgun (WGS) entry which is preliminary data.</text>
</comment>
<evidence type="ECO:0000256" key="1">
    <source>
        <dbReference type="ARBA" id="ARBA00022741"/>
    </source>
</evidence>
<dbReference type="InterPro" id="IPR003593">
    <property type="entry name" value="AAA+_ATPase"/>
</dbReference>
<evidence type="ECO:0000256" key="2">
    <source>
        <dbReference type="ARBA" id="ARBA00022840"/>
    </source>
</evidence>
<dbReference type="InterPro" id="IPR017871">
    <property type="entry name" value="ABC_transporter-like_CS"/>
</dbReference>
<dbReference type="SMART" id="SM00382">
    <property type="entry name" value="AAA"/>
    <property type="match status" value="1"/>
</dbReference>
<keyword evidence="2 5" id="KW-0067">ATP-binding</keyword>
<gene>
    <name evidence="5" type="ORF">J2S44_004549</name>
</gene>
<dbReference type="PROSITE" id="PS50893">
    <property type="entry name" value="ABC_TRANSPORTER_2"/>
    <property type="match status" value="1"/>
</dbReference>
<keyword evidence="6" id="KW-1185">Reference proteome</keyword>
<reference evidence="5 6" key="1">
    <citation type="submission" date="2023-07" db="EMBL/GenBank/DDBJ databases">
        <title>Sequencing the genomes of 1000 actinobacteria strains.</title>
        <authorList>
            <person name="Klenk H.-P."/>
        </authorList>
    </citation>
    <scope>NUCLEOTIDE SEQUENCE [LARGE SCALE GENOMIC DNA]</scope>
    <source>
        <strain evidence="5 6">DSM 44711</strain>
    </source>
</reference>
<dbReference type="Proteomes" id="UP001183629">
    <property type="component" value="Unassembled WGS sequence"/>
</dbReference>
<dbReference type="PANTHER" id="PTHR43582">
    <property type="entry name" value="LINEARMYCIN RESISTANCE ATP-BINDING PROTEIN LNRL"/>
    <property type="match status" value="1"/>
</dbReference>
<feature type="domain" description="ABC transporter" evidence="4">
    <location>
        <begin position="6"/>
        <end position="238"/>
    </location>
</feature>
<dbReference type="PROSITE" id="PS00211">
    <property type="entry name" value="ABC_TRANSPORTER_1"/>
    <property type="match status" value="1"/>
</dbReference>
<dbReference type="GO" id="GO:0016887">
    <property type="term" value="F:ATP hydrolysis activity"/>
    <property type="evidence" value="ECO:0007669"/>
    <property type="project" value="InterPro"/>
</dbReference>
<dbReference type="InterPro" id="IPR003439">
    <property type="entry name" value="ABC_transporter-like_ATP-bd"/>
</dbReference>
<proteinExistence type="predicted"/>
<organism evidence="5 6">
    <name type="scientific">Catenuloplanes niger</name>
    <dbReference type="NCBI Taxonomy" id="587534"/>
    <lineage>
        <taxon>Bacteria</taxon>
        <taxon>Bacillati</taxon>
        <taxon>Actinomycetota</taxon>
        <taxon>Actinomycetes</taxon>
        <taxon>Micromonosporales</taxon>
        <taxon>Micromonosporaceae</taxon>
        <taxon>Catenuloplanes</taxon>
    </lineage>
</organism>
<evidence type="ECO:0000313" key="5">
    <source>
        <dbReference type="EMBL" id="MDR7324299.1"/>
    </source>
</evidence>
<dbReference type="PANTHER" id="PTHR43582:SF5">
    <property type="entry name" value="ABC TRANSPORTER"/>
    <property type="match status" value="1"/>
</dbReference>